<evidence type="ECO:0000313" key="5">
    <source>
        <dbReference type="EMBL" id="HIV13637.1"/>
    </source>
</evidence>
<keyword evidence="2" id="KW-0238">DNA-binding</keyword>
<proteinExistence type="predicted"/>
<dbReference type="GO" id="GO:0003677">
    <property type="term" value="F:DNA binding"/>
    <property type="evidence" value="ECO:0007669"/>
    <property type="project" value="UniProtKB-KW"/>
</dbReference>
<evidence type="ECO:0000259" key="4">
    <source>
        <dbReference type="PROSITE" id="PS50949"/>
    </source>
</evidence>
<dbReference type="EMBL" id="DVON01000229">
    <property type="protein sequence ID" value="HIV13637.1"/>
    <property type="molecule type" value="Genomic_DNA"/>
</dbReference>
<reference evidence="5" key="2">
    <citation type="journal article" date="2021" name="PeerJ">
        <title>Extensive microbial diversity within the chicken gut microbiome revealed by metagenomics and culture.</title>
        <authorList>
            <person name="Gilroy R."/>
            <person name="Ravi A."/>
            <person name="Getino M."/>
            <person name="Pursley I."/>
            <person name="Horton D.L."/>
            <person name="Alikhan N.F."/>
            <person name="Baker D."/>
            <person name="Gharbi K."/>
            <person name="Hall N."/>
            <person name="Watson M."/>
            <person name="Adriaenssens E.M."/>
            <person name="Foster-Nyarko E."/>
            <person name="Jarju S."/>
            <person name="Secka A."/>
            <person name="Antonio M."/>
            <person name="Oren A."/>
            <person name="Chaudhuri R.R."/>
            <person name="La Ragione R."/>
            <person name="Hildebrand F."/>
            <person name="Pallen M.J."/>
        </authorList>
    </citation>
    <scope>NUCLEOTIDE SEQUENCE</scope>
    <source>
        <strain evidence="5">ChiBcec2-4451</strain>
    </source>
</reference>
<dbReference type="PANTHER" id="PTHR43537">
    <property type="entry name" value="TRANSCRIPTIONAL REGULATOR, GNTR FAMILY"/>
    <property type="match status" value="1"/>
</dbReference>
<evidence type="ECO:0000256" key="1">
    <source>
        <dbReference type="ARBA" id="ARBA00023015"/>
    </source>
</evidence>
<reference evidence="5" key="1">
    <citation type="submission" date="2020-10" db="EMBL/GenBank/DDBJ databases">
        <authorList>
            <person name="Gilroy R."/>
        </authorList>
    </citation>
    <scope>NUCLEOTIDE SEQUENCE</scope>
    <source>
        <strain evidence="5">ChiBcec2-4451</strain>
    </source>
</reference>
<dbReference type="PROSITE" id="PS50949">
    <property type="entry name" value="HTH_GNTR"/>
    <property type="match status" value="1"/>
</dbReference>
<dbReference type="Pfam" id="PF00392">
    <property type="entry name" value="GntR"/>
    <property type="match status" value="1"/>
</dbReference>
<evidence type="ECO:0000256" key="2">
    <source>
        <dbReference type="ARBA" id="ARBA00023125"/>
    </source>
</evidence>
<dbReference type="SMART" id="SM00345">
    <property type="entry name" value="HTH_GNTR"/>
    <property type="match status" value="1"/>
</dbReference>
<evidence type="ECO:0000313" key="6">
    <source>
        <dbReference type="Proteomes" id="UP000886723"/>
    </source>
</evidence>
<feature type="domain" description="HTH gntR-type" evidence="4">
    <location>
        <begin position="5"/>
        <end position="72"/>
    </location>
</feature>
<dbReference type="PANTHER" id="PTHR43537:SF24">
    <property type="entry name" value="GLUCONATE OPERON TRANSCRIPTIONAL REPRESSOR"/>
    <property type="match status" value="1"/>
</dbReference>
<dbReference type="SUPFAM" id="SSF48008">
    <property type="entry name" value="GntR ligand-binding domain-like"/>
    <property type="match status" value="1"/>
</dbReference>
<dbReference type="Gene3D" id="1.20.120.530">
    <property type="entry name" value="GntR ligand-binding domain-like"/>
    <property type="match status" value="1"/>
</dbReference>
<protein>
    <submittedName>
        <fullName evidence="5">GntR family transcriptional regulator</fullName>
    </submittedName>
</protein>
<accession>A0A9D1NVE6</accession>
<dbReference type="Gene3D" id="1.10.10.10">
    <property type="entry name" value="Winged helix-like DNA-binding domain superfamily/Winged helix DNA-binding domain"/>
    <property type="match status" value="1"/>
</dbReference>
<dbReference type="InterPro" id="IPR036390">
    <property type="entry name" value="WH_DNA-bd_sf"/>
</dbReference>
<dbReference type="InterPro" id="IPR011711">
    <property type="entry name" value="GntR_C"/>
</dbReference>
<dbReference type="SUPFAM" id="SSF46785">
    <property type="entry name" value="Winged helix' DNA-binding domain"/>
    <property type="match status" value="1"/>
</dbReference>
<sequence>MRQRQTLKEQIYKEIIDGIVSGEFKGEQILNEQALVERYHVSKAPVREALLILSSEGVLENIPRYGYRVVSFTRETVNDIMEFRSALEDHVLIKAFLSMRPEDLETLRAVISDDTRDDSNVWQHWDWNMDFHLKLAAMADNEYIYRQLKTAMNFLKLAYAQFYWSQWNRTSIPNDLKNHIRIIEALEDRDLDLARLYLKQDLKDFCME</sequence>
<keyword evidence="1" id="KW-0805">Transcription regulation</keyword>
<dbReference type="GO" id="GO:0003700">
    <property type="term" value="F:DNA-binding transcription factor activity"/>
    <property type="evidence" value="ECO:0007669"/>
    <property type="project" value="InterPro"/>
</dbReference>
<dbReference type="CDD" id="cd07377">
    <property type="entry name" value="WHTH_GntR"/>
    <property type="match status" value="1"/>
</dbReference>
<organism evidence="5 6">
    <name type="scientific">Candidatus Pullilachnospira stercoravium</name>
    <dbReference type="NCBI Taxonomy" id="2840913"/>
    <lineage>
        <taxon>Bacteria</taxon>
        <taxon>Bacillati</taxon>
        <taxon>Bacillota</taxon>
        <taxon>Clostridia</taxon>
        <taxon>Lachnospirales</taxon>
        <taxon>Lachnospiraceae</taxon>
        <taxon>Lachnospiraceae incertae sedis</taxon>
        <taxon>Candidatus Pullilachnospira</taxon>
    </lineage>
</organism>
<gene>
    <name evidence="5" type="ORF">IAA63_10930</name>
</gene>
<dbReference type="InterPro" id="IPR036388">
    <property type="entry name" value="WH-like_DNA-bd_sf"/>
</dbReference>
<evidence type="ECO:0000256" key="3">
    <source>
        <dbReference type="ARBA" id="ARBA00023163"/>
    </source>
</evidence>
<dbReference type="InterPro" id="IPR000524">
    <property type="entry name" value="Tscrpt_reg_HTH_GntR"/>
</dbReference>
<dbReference type="Proteomes" id="UP000886723">
    <property type="component" value="Unassembled WGS sequence"/>
</dbReference>
<dbReference type="AlphaFoldDB" id="A0A9D1NVE6"/>
<dbReference type="Pfam" id="PF07729">
    <property type="entry name" value="FCD"/>
    <property type="match status" value="1"/>
</dbReference>
<dbReference type="InterPro" id="IPR008920">
    <property type="entry name" value="TF_FadR/GntR_C"/>
</dbReference>
<comment type="caution">
    <text evidence="5">The sequence shown here is derived from an EMBL/GenBank/DDBJ whole genome shotgun (WGS) entry which is preliminary data.</text>
</comment>
<keyword evidence="3" id="KW-0804">Transcription</keyword>
<name>A0A9D1NVE6_9FIRM</name>
<dbReference type="SMART" id="SM00895">
    <property type="entry name" value="FCD"/>
    <property type="match status" value="1"/>
</dbReference>